<dbReference type="GO" id="GO:0016592">
    <property type="term" value="C:mediator complex"/>
    <property type="evidence" value="ECO:0007669"/>
    <property type="project" value="TreeGrafter"/>
</dbReference>
<sequence length="913" mass="98953">VLESAASDNDETEAAAACISHLLRVWSCSSSSSAAAAAAADGPRSLLQIAVQHSIGPLQQLLSAAAVTSNGDTAAAAAAAAADTETLTHVVAAVAATCRAAVPLLLQQTHADGALQQLLETLAAAVALPRTLGLLLQQQHHSHPQQQQQQQHYSEAAAGDYEAAAFLSVKAVRFFCDLRYDIEDAEQQQQQQQQEQQVNAQSKQALLQVYRHLSEEALQQIEIPSAQISQRMLEEFYSFRDQLLLLLEDCAALIGLELPMRVTSRMQQLLQSHQLQQQQQQQLSAAAAEDVFERPLECLFVALDYTFPYTSAGSTAAAVLTSAVAAVQAVLKPSLPQVGSSSSSSSSNRRSSSSKSSSSSSDGRSLQAAVGLLASQLSLPGAAAAAAGGGAGAAGELLRHRAAAAAAAVELLRHRAAAALEDVCRNAKHPVDTQTIHHLAALADSLSAEPVAEKAYWLVLEAVCSLVGRLKEDHLMLSMLESLCRPSIAAIEETLAAGQQQQQQQNICTKLDALAIVLRDTSSGVKQEPQCLAAVQAFVCSTLWPLLQQLLLQQQQNAAAVERALRCMKHAVRTAGDAFKPLVLPFLQVLQTNAQVCVHPTYLYATEWMAVCFGFEGPQVQQQLAALIQQLATAGFEAIQKQAVLEDSADMVEDCYGMLSRLLKRCPPVAAAVPSALRQGLENCSLCMAVDTQEAAKLVFVFMESIVHAAKETSEPQLQAAAAQLASEFLPLLVRSAFELLGRAPSALKAQLIEDFIVVVVSELGAEASPWLAGKAAKRPQRRFCGHRGNPPKVPAGRNEAQGLNEQQQQQQQQQQKQQQNKPRHEQKQQQKQRPLQQLLQQQLLQRQLQQLLQQQQQQQLVVQYICLEVERKHFYNSFPLLELSKTERQKKCFCCNACSPELSYYSLLSFFL</sequence>
<feature type="non-terminal residue" evidence="2">
    <location>
        <position position="1"/>
    </location>
</feature>
<feature type="compositionally biased region" description="Low complexity" evidence="1">
    <location>
        <begin position="807"/>
        <end position="820"/>
    </location>
</feature>
<feature type="region of interest" description="Disordered" evidence="1">
    <location>
        <begin position="777"/>
        <end position="833"/>
    </location>
</feature>
<reference evidence="2" key="2">
    <citation type="submission" date="2013-10" db="EMBL/GenBank/DDBJ databases">
        <authorList>
            <person name="Aslett M."/>
        </authorList>
    </citation>
    <scope>NUCLEOTIDE SEQUENCE [LARGE SCALE GENOMIC DNA]</scope>
    <source>
        <strain evidence="2">Houghton</strain>
    </source>
</reference>
<dbReference type="VEuPathDB" id="ToxoDB:ETH2_0934100"/>
<accession>U6KLF1</accession>
<feature type="compositionally biased region" description="Basic residues" evidence="1">
    <location>
        <begin position="777"/>
        <end position="786"/>
    </location>
</feature>
<protein>
    <recommendedName>
        <fullName evidence="4">Transportin</fullName>
    </recommendedName>
</protein>
<dbReference type="OMA" id="ATEWMAV"/>
<dbReference type="VEuPathDB" id="ToxoDB:ETH_00029810"/>
<name>U6KLF1_EIMTE</name>
<dbReference type="GeneID" id="25255041"/>
<evidence type="ECO:0000256" key="1">
    <source>
        <dbReference type="SAM" id="MobiDB-lite"/>
    </source>
</evidence>
<keyword evidence="3" id="KW-1185">Reference proteome</keyword>
<dbReference type="InterPro" id="IPR011989">
    <property type="entry name" value="ARM-like"/>
</dbReference>
<dbReference type="Pfam" id="PF24139">
    <property type="entry name" value="TPR_TNPO3_IPO13_4th"/>
    <property type="match status" value="1"/>
</dbReference>
<feature type="region of interest" description="Disordered" evidence="1">
    <location>
        <begin position="335"/>
        <end position="362"/>
    </location>
</feature>
<dbReference type="InterPro" id="IPR058537">
    <property type="entry name" value="TPR_TNPO3_IPO13_4th"/>
</dbReference>
<dbReference type="InterPro" id="IPR051647">
    <property type="entry name" value="Mediator_comp_sub12"/>
</dbReference>
<dbReference type="PANTHER" id="PTHR46007">
    <property type="entry name" value="MEDIATOR OF RNA POLYMERASE II TRANSCRIPTION SUBUNIT 12"/>
    <property type="match status" value="1"/>
</dbReference>
<gene>
    <name evidence="2" type="ORF">ETH_00029810</name>
</gene>
<dbReference type="RefSeq" id="XP_013229577.1">
    <property type="nucleotide sequence ID" value="XM_013374123.1"/>
</dbReference>
<proteinExistence type="predicted"/>
<dbReference type="GO" id="GO:0003713">
    <property type="term" value="F:transcription coactivator activity"/>
    <property type="evidence" value="ECO:0007669"/>
    <property type="project" value="TreeGrafter"/>
</dbReference>
<feature type="compositionally biased region" description="Low complexity" evidence="1">
    <location>
        <begin position="340"/>
        <end position="362"/>
    </location>
</feature>
<dbReference type="SUPFAM" id="SSF48371">
    <property type="entry name" value="ARM repeat"/>
    <property type="match status" value="1"/>
</dbReference>
<evidence type="ECO:0000313" key="2">
    <source>
        <dbReference type="EMBL" id="CDJ38821.1"/>
    </source>
</evidence>
<dbReference type="EMBL" id="HG674071">
    <property type="protein sequence ID" value="CDJ38821.1"/>
    <property type="molecule type" value="Genomic_DNA"/>
</dbReference>
<dbReference type="OrthoDB" id="435593at2759"/>
<dbReference type="PANTHER" id="PTHR46007:SF8">
    <property type="entry name" value="C2H2-TYPE DOMAIN-CONTAINING PROTEIN"/>
    <property type="match status" value="1"/>
</dbReference>
<dbReference type="Proteomes" id="UP000030747">
    <property type="component" value="Unassembled WGS sequence"/>
</dbReference>
<organism evidence="2 3">
    <name type="scientific">Eimeria tenella</name>
    <name type="common">Coccidian parasite</name>
    <dbReference type="NCBI Taxonomy" id="5802"/>
    <lineage>
        <taxon>Eukaryota</taxon>
        <taxon>Sar</taxon>
        <taxon>Alveolata</taxon>
        <taxon>Apicomplexa</taxon>
        <taxon>Conoidasida</taxon>
        <taxon>Coccidia</taxon>
        <taxon>Eucoccidiorida</taxon>
        <taxon>Eimeriorina</taxon>
        <taxon>Eimeriidae</taxon>
        <taxon>Eimeria</taxon>
    </lineage>
</organism>
<dbReference type="GO" id="GO:0045944">
    <property type="term" value="P:positive regulation of transcription by RNA polymerase II"/>
    <property type="evidence" value="ECO:0007669"/>
    <property type="project" value="TreeGrafter"/>
</dbReference>
<evidence type="ECO:0008006" key="4">
    <source>
        <dbReference type="Google" id="ProtNLM"/>
    </source>
</evidence>
<evidence type="ECO:0000313" key="3">
    <source>
        <dbReference type="Proteomes" id="UP000030747"/>
    </source>
</evidence>
<reference evidence="2" key="1">
    <citation type="submission" date="2013-10" db="EMBL/GenBank/DDBJ databases">
        <title>Genomic analysis of the causative agents of coccidiosis in chickens.</title>
        <authorList>
            <person name="Reid A.J."/>
            <person name="Blake D."/>
            <person name="Billington K."/>
            <person name="Browne H."/>
            <person name="Dunn M."/>
            <person name="Hung S."/>
            <person name="Kawahara F."/>
            <person name="Miranda-Saavedra D."/>
            <person name="Mourier T."/>
            <person name="Nagra H."/>
            <person name="Otto T.D."/>
            <person name="Rawlings N."/>
            <person name="Sanchez A."/>
            <person name="Sanders M."/>
            <person name="Subramaniam C."/>
            <person name="Tay Y."/>
            <person name="Dear P."/>
            <person name="Doerig C."/>
            <person name="Gruber A."/>
            <person name="Parkinson J."/>
            <person name="Shirley M."/>
            <person name="Wan K.L."/>
            <person name="Berriman M."/>
            <person name="Tomley F."/>
            <person name="Pain A."/>
        </authorList>
    </citation>
    <scope>NUCLEOTIDE SEQUENCE [LARGE SCALE GENOMIC DNA]</scope>
    <source>
        <strain evidence="2">Houghton</strain>
    </source>
</reference>
<dbReference type="InterPro" id="IPR016024">
    <property type="entry name" value="ARM-type_fold"/>
</dbReference>
<dbReference type="Gene3D" id="1.25.10.10">
    <property type="entry name" value="Leucine-rich Repeat Variant"/>
    <property type="match status" value="2"/>
</dbReference>
<dbReference type="AlphaFoldDB" id="U6KLF1"/>